<dbReference type="Proteomes" id="UP000000600">
    <property type="component" value="Unassembled WGS sequence"/>
</dbReference>
<dbReference type="GeneID" id="5048104"/>
<dbReference type="AlphaFoldDB" id="A0EI05"/>
<dbReference type="InParanoid" id="A0EI05"/>
<organism evidence="1 2">
    <name type="scientific">Paramecium tetraurelia</name>
    <dbReference type="NCBI Taxonomy" id="5888"/>
    <lineage>
        <taxon>Eukaryota</taxon>
        <taxon>Sar</taxon>
        <taxon>Alveolata</taxon>
        <taxon>Ciliophora</taxon>
        <taxon>Intramacronucleata</taxon>
        <taxon>Oligohymenophorea</taxon>
        <taxon>Peniculida</taxon>
        <taxon>Parameciidae</taxon>
        <taxon>Paramecium</taxon>
    </lineage>
</organism>
<name>A0EI05_PARTE</name>
<accession>A0EI05</accession>
<dbReference type="EMBL" id="CT868680">
    <property type="protein sequence ID" value="CAK94946.1"/>
    <property type="molecule type" value="Genomic_DNA"/>
</dbReference>
<sequence>MQQKVNIYNNHKRYHKLDLNKGSIQKVGLFVLDKDNERFLKIGCILIMDKFDGKLTQGFVKNINFQDLIEKIKIKESAKWNQVFLYGFKTKDIVLYDLSFALSPIKSLYWLLIFIQNYVKYMYLNNNNKYFIYEEIQLKVLLSCCKEITFNELKSNAETIFKPKLIRIKNFLCRIGQKAKEREIDRQNSKVTNKQDEIVQQKLKKTTMKNIENISNQNSDDRQCISGGSILKEIKIYFTILCYVHEGKLNKEKKVENEKKRDQTQYRG</sequence>
<evidence type="ECO:0000313" key="1">
    <source>
        <dbReference type="EMBL" id="CAK94946.1"/>
    </source>
</evidence>
<keyword evidence="2" id="KW-1185">Reference proteome</keyword>
<dbReference type="RefSeq" id="XP_001462319.1">
    <property type="nucleotide sequence ID" value="XM_001462282.1"/>
</dbReference>
<protein>
    <submittedName>
        <fullName evidence="1">Uncharacterized protein</fullName>
    </submittedName>
</protein>
<proteinExistence type="predicted"/>
<evidence type="ECO:0000313" key="2">
    <source>
        <dbReference type="Proteomes" id="UP000000600"/>
    </source>
</evidence>
<dbReference type="KEGG" id="ptm:GSPATT00027273001"/>
<gene>
    <name evidence="1" type="ORF">GSPATT00027273001</name>
</gene>
<dbReference type="HOGENOM" id="CLU_1039984_0_0_1"/>
<reference evidence="1 2" key="1">
    <citation type="journal article" date="2006" name="Nature">
        <title>Global trends of whole-genome duplications revealed by the ciliate Paramecium tetraurelia.</title>
        <authorList>
            <consortium name="Genoscope"/>
            <person name="Aury J.-M."/>
            <person name="Jaillon O."/>
            <person name="Duret L."/>
            <person name="Noel B."/>
            <person name="Jubin C."/>
            <person name="Porcel B.M."/>
            <person name="Segurens B."/>
            <person name="Daubin V."/>
            <person name="Anthouard V."/>
            <person name="Aiach N."/>
            <person name="Arnaiz O."/>
            <person name="Billaut A."/>
            <person name="Beisson J."/>
            <person name="Blanc I."/>
            <person name="Bouhouche K."/>
            <person name="Camara F."/>
            <person name="Duharcourt S."/>
            <person name="Guigo R."/>
            <person name="Gogendeau D."/>
            <person name="Katinka M."/>
            <person name="Keller A.-M."/>
            <person name="Kissmehl R."/>
            <person name="Klotz C."/>
            <person name="Koll F."/>
            <person name="Le Moue A."/>
            <person name="Lepere C."/>
            <person name="Malinsky S."/>
            <person name="Nowacki M."/>
            <person name="Nowak J.K."/>
            <person name="Plattner H."/>
            <person name="Poulain J."/>
            <person name="Ruiz F."/>
            <person name="Serrano V."/>
            <person name="Zagulski M."/>
            <person name="Dessen P."/>
            <person name="Betermier M."/>
            <person name="Weissenbach J."/>
            <person name="Scarpelli C."/>
            <person name="Schachter V."/>
            <person name="Sperling L."/>
            <person name="Meyer E."/>
            <person name="Cohen J."/>
            <person name="Wincker P."/>
        </authorList>
    </citation>
    <scope>NUCLEOTIDE SEQUENCE [LARGE SCALE GENOMIC DNA]</scope>
    <source>
        <strain evidence="1 2">Stock d4-2</strain>
    </source>
</reference>